<comment type="caution">
    <text evidence="1">The sequence shown here is derived from an EMBL/GenBank/DDBJ whole genome shotgun (WGS) entry which is preliminary data.</text>
</comment>
<gene>
    <name evidence="1" type="ORF">WG66_18331</name>
</gene>
<sequence length="397" mass="44605">MPWVASKAIASHFRDIYGEITPNHDLTGFWPEDDWEITEMLGQYGTKYCAVQSFKLVGLSVLELFCLSEGLLGPGEMRIRQTEDVPDNQIYFDVTLYYSSMETIDYLKVGLARSRYSHQSEGHGLLLLSSDCLNLSKDIAKIVITCHLPHSKNGVPCKIKNFWTELPTFKHVVEYTSEDTLHLESFELCASQQSIEMRSSILANQVILKSYSGIIADISLVNVYDQTRRNSVARLEMSTLKGCINGVVRLEPSNTFVPSDIEEHQVVATCETGSIRLSLLELHACTPRFERRRSSRINTAPRRFISRLRARTNIGDVAVDARGNKFEGHFAACTEKGRLSLKNRSQRSLRIAGSTRKNIFGFANGLSWLPTDPESRSSVECGRISLSTRDGNISLLL</sequence>
<reference evidence="1 2" key="1">
    <citation type="submission" date="2015-12" db="EMBL/GenBank/DDBJ databases">
        <title>Draft genome sequence of Moniliophthora roreri, the causal agent of frosty pod rot of cacao.</title>
        <authorList>
            <person name="Aime M.C."/>
            <person name="Diaz-Valderrama J.R."/>
            <person name="Kijpornyongpan T."/>
            <person name="Phillips-Mora W."/>
        </authorList>
    </citation>
    <scope>NUCLEOTIDE SEQUENCE [LARGE SCALE GENOMIC DNA]</scope>
    <source>
        <strain evidence="1 2">MCA 2952</strain>
    </source>
</reference>
<accession>A0A0W0EYC6</accession>
<organism evidence="1 2">
    <name type="scientific">Moniliophthora roreri</name>
    <name type="common">Frosty pod rot fungus</name>
    <name type="synonym">Monilia roreri</name>
    <dbReference type="NCBI Taxonomy" id="221103"/>
    <lineage>
        <taxon>Eukaryota</taxon>
        <taxon>Fungi</taxon>
        <taxon>Dikarya</taxon>
        <taxon>Basidiomycota</taxon>
        <taxon>Agaricomycotina</taxon>
        <taxon>Agaricomycetes</taxon>
        <taxon>Agaricomycetidae</taxon>
        <taxon>Agaricales</taxon>
        <taxon>Marasmiineae</taxon>
        <taxon>Marasmiaceae</taxon>
        <taxon>Moniliophthora</taxon>
    </lineage>
</organism>
<dbReference type="Proteomes" id="UP000054988">
    <property type="component" value="Unassembled WGS sequence"/>
</dbReference>
<proteinExistence type="predicted"/>
<dbReference type="EMBL" id="LATX01002450">
    <property type="protein sequence ID" value="KTB29088.1"/>
    <property type="molecule type" value="Genomic_DNA"/>
</dbReference>
<name>A0A0W0EYC6_MONRR</name>
<evidence type="ECO:0000313" key="2">
    <source>
        <dbReference type="Proteomes" id="UP000054988"/>
    </source>
</evidence>
<dbReference type="AlphaFoldDB" id="A0A0W0EYC6"/>
<evidence type="ECO:0000313" key="1">
    <source>
        <dbReference type="EMBL" id="KTB29088.1"/>
    </source>
</evidence>
<protein>
    <submittedName>
        <fullName evidence="1">Uncharacterized protein</fullName>
    </submittedName>
</protein>